<protein>
    <submittedName>
        <fullName evidence="5">Diaphanous-related formin</fullName>
    </submittedName>
</protein>
<feature type="compositionally biased region" description="Low complexity" evidence="2">
    <location>
        <begin position="1563"/>
        <end position="1578"/>
    </location>
</feature>
<dbReference type="Pfam" id="PF06367">
    <property type="entry name" value="Drf_FH3"/>
    <property type="match status" value="1"/>
</dbReference>
<dbReference type="GO" id="GO:0031267">
    <property type="term" value="F:small GTPase binding"/>
    <property type="evidence" value="ECO:0007669"/>
    <property type="project" value="InterPro"/>
</dbReference>
<dbReference type="STRING" id="5762.D2W476"/>
<proteinExistence type="predicted"/>
<feature type="compositionally biased region" description="Low complexity" evidence="2">
    <location>
        <begin position="1055"/>
        <end position="1075"/>
    </location>
</feature>
<feature type="coiled-coil region" evidence="1">
    <location>
        <begin position="921"/>
        <end position="976"/>
    </location>
</feature>
<dbReference type="SMART" id="SM00498">
    <property type="entry name" value="FH2"/>
    <property type="match status" value="1"/>
</dbReference>
<dbReference type="Pfam" id="PF02181">
    <property type="entry name" value="FH2"/>
    <property type="match status" value="1"/>
</dbReference>
<feature type="compositionally biased region" description="Basic and acidic residues" evidence="2">
    <location>
        <begin position="191"/>
        <end position="204"/>
    </location>
</feature>
<feature type="domain" description="FH2" evidence="4">
    <location>
        <begin position="1118"/>
        <end position="1526"/>
    </location>
</feature>
<dbReference type="GeneID" id="8860466"/>
<dbReference type="EMBL" id="GG738940">
    <property type="protein sequence ID" value="EFC36125.1"/>
    <property type="molecule type" value="Genomic_DNA"/>
</dbReference>
<dbReference type="Gene3D" id="1.20.58.2220">
    <property type="entry name" value="Formin, FH2 domain"/>
    <property type="match status" value="1"/>
</dbReference>
<dbReference type="InterPro" id="IPR014768">
    <property type="entry name" value="GBD/FH3_dom"/>
</dbReference>
<feature type="region of interest" description="Disordered" evidence="2">
    <location>
        <begin position="505"/>
        <end position="567"/>
    </location>
</feature>
<feature type="region of interest" description="Disordered" evidence="2">
    <location>
        <begin position="101"/>
        <end position="369"/>
    </location>
</feature>
<dbReference type="PROSITE" id="PS51232">
    <property type="entry name" value="GBD_FH3"/>
    <property type="match status" value="1"/>
</dbReference>
<feature type="region of interest" description="Disordered" evidence="2">
    <location>
        <begin position="383"/>
        <end position="433"/>
    </location>
</feature>
<feature type="compositionally biased region" description="Polar residues" evidence="2">
    <location>
        <begin position="136"/>
        <end position="153"/>
    </location>
</feature>
<feature type="compositionally biased region" description="Low complexity" evidence="2">
    <location>
        <begin position="205"/>
        <end position="257"/>
    </location>
</feature>
<dbReference type="eggNOG" id="KOG1922">
    <property type="taxonomic scope" value="Eukaryota"/>
</dbReference>
<keyword evidence="6" id="KW-1185">Reference proteome</keyword>
<feature type="compositionally biased region" description="Basic and acidic residues" evidence="2">
    <location>
        <begin position="412"/>
        <end position="421"/>
    </location>
</feature>
<dbReference type="SMART" id="SM01140">
    <property type="entry name" value="Drf_GBD"/>
    <property type="match status" value="1"/>
</dbReference>
<feature type="domain" description="GBD/FH3" evidence="3">
    <location>
        <begin position="511"/>
        <end position="899"/>
    </location>
</feature>
<dbReference type="PANTHER" id="PTHR46345">
    <property type="entry name" value="INVERTED FORMIN-2"/>
    <property type="match status" value="1"/>
</dbReference>
<dbReference type="eggNOG" id="KOG1924">
    <property type="taxonomic scope" value="Eukaryota"/>
</dbReference>
<dbReference type="KEGG" id="ngr:NAEGRDRAFT_76205"/>
<feature type="compositionally biased region" description="Basic and acidic residues" evidence="2">
    <location>
        <begin position="1626"/>
        <end position="1636"/>
    </location>
</feature>
<feature type="compositionally biased region" description="Polar residues" evidence="2">
    <location>
        <begin position="423"/>
        <end position="433"/>
    </location>
</feature>
<dbReference type="InterPro" id="IPR015425">
    <property type="entry name" value="FH2_Formin"/>
</dbReference>
<dbReference type="InterPro" id="IPR011989">
    <property type="entry name" value="ARM-like"/>
</dbReference>
<dbReference type="OrthoDB" id="1668162at2759"/>
<dbReference type="OMA" id="FEEEMMI"/>
<evidence type="ECO:0000313" key="6">
    <source>
        <dbReference type="Proteomes" id="UP000006671"/>
    </source>
</evidence>
<evidence type="ECO:0000313" key="5">
    <source>
        <dbReference type="EMBL" id="EFC36125.1"/>
    </source>
</evidence>
<feature type="compositionally biased region" description="Low complexity" evidence="2">
    <location>
        <begin position="161"/>
        <end position="184"/>
    </location>
</feature>
<feature type="region of interest" description="Disordered" evidence="2">
    <location>
        <begin position="1528"/>
        <end position="1665"/>
    </location>
</feature>
<evidence type="ECO:0000256" key="2">
    <source>
        <dbReference type="SAM" id="MobiDB-lite"/>
    </source>
</evidence>
<evidence type="ECO:0000256" key="1">
    <source>
        <dbReference type="SAM" id="Coils"/>
    </source>
</evidence>
<dbReference type="InterPro" id="IPR010472">
    <property type="entry name" value="FH3_dom"/>
</dbReference>
<dbReference type="InterPro" id="IPR042201">
    <property type="entry name" value="FH2_Formin_sf"/>
</dbReference>
<dbReference type="SUPFAM" id="SSF48371">
    <property type="entry name" value="ARM repeat"/>
    <property type="match status" value="1"/>
</dbReference>
<feature type="compositionally biased region" description="Polar residues" evidence="2">
    <location>
        <begin position="472"/>
        <end position="484"/>
    </location>
</feature>
<accession>D2W476</accession>
<feature type="compositionally biased region" description="Low complexity" evidence="2">
    <location>
        <begin position="280"/>
        <end position="296"/>
    </location>
</feature>
<dbReference type="GO" id="GO:0030036">
    <property type="term" value="P:actin cytoskeleton organization"/>
    <property type="evidence" value="ECO:0007669"/>
    <property type="project" value="InterPro"/>
</dbReference>
<feature type="compositionally biased region" description="Low complexity" evidence="2">
    <location>
        <begin position="383"/>
        <end position="394"/>
    </location>
</feature>
<dbReference type="SMART" id="SM01139">
    <property type="entry name" value="Drf_FH3"/>
    <property type="match status" value="1"/>
</dbReference>
<dbReference type="InParanoid" id="D2W476"/>
<reference evidence="5 6" key="1">
    <citation type="journal article" date="2010" name="Cell">
        <title>The genome of Naegleria gruberi illuminates early eukaryotic versatility.</title>
        <authorList>
            <person name="Fritz-Laylin L.K."/>
            <person name="Prochnik S.E."/>
            <person name="Ginger M.L."/>
            <person name="Dacks J.B."/>
            <person name="Carpenter M.L."/>
            <person name="Field M.C."/>
            <person name="Kuo A."/>
            <person name="Paredez A."/>
            <person name="Chapman J."/>
            <person name="Pham J."/>
            <person name="Shu S."/>
            <person name="Neupane R."/>
            <person name="Cipriano M."/>
            <person name="Mancuso J."/>
            <person name="Tu H."/>
            <person name="Salamov A."/>
            <person name="Lindquist E."/>
            <person name="Shapiro H."/>
            <person name="Lucas S."/>
            <person name="Grigoriev I.V."/>
            <person name="Cande W.Z."/>
            <person name="Fulton C."/>
            <person name="Rokhsar D.S."/>
            <person name="Dawson S.C."/>
        </authorList>
    </citation>
    <scope>NUCLEOTIDE SEQUENCE [LARGE SCALE GENOMIC DNA]</scope>
    <source>
        <strain evidence="5 6">NEG-M</strain>
    </source>
</reference>
<keyword evidence="1" id="KW-0175">Coiled coil</keyword>
<dbReference type="Proteomes" id="UP000006671">
    <property type="component" value="Unassembled WGS sequence"/>
</dbReference>
<feature type="region of interest" description="Disordered" evidence="2">
    <location>
        <begin position="1048"/>
        <end position="1075"/>
    </location>
</feature>
<sequence>MENIAFFIQNVQKIGLKCEWTIRALHKNSDLNSVLKTVIDLSKHFETKFRNSNAVQSKNSSSEEELFTGPFLKLPILFKQPSNATIEVNASVPMWKSALRKTTSGVKLTSETETTTTPATTTTEEKTSTPTATTPIEKSSPTTLQNTVSTPSTVEVKPETKTTASNSNASSTATSSKSTATASKQQPTQEVVEKKVEPTNKDVKTTSATVATKEVTTKTPVTTEVNPTSDKKTATGTSANNGSSSSSTSNSSTGNSSPREKIPDKTSPTTAAIPSKAILKPTSKTSNNTPSTPQSSGQVPGEWTKLKPTNSGNNLKEAANSEKQPEFLTNRLRPVSVKMNASPLSEALKNENSTKETPSTTAPVVEKQPVTKVEPVKDVKTTTPVTTKEVTTTPVKEEKLIPQKTTPPKEVTPSKDVKKDPVSTPQEASPNTGVSYLANLKSTHAKNVSTPTSNEVPNFKAQLKPVAKPANEPSNNTPTSVSATTGGGIFPVQLKKTNISLASLENKETTSPSGSNTKTNSGFGSPRSDSGSSTTNTSQYVANESTADSLSEDGSSVMDFDEDEEDMSNDQGISYNIKKLKDQVTNQHPSAEYLYSLYKLIEKKSVKWCTKFSDQEGGAKYLGQIITTMNEKKYRSMNEKTVQERSLKCCHALIEKGIFDPFLKNPSSVSAITFMIDSKDGIKIRIMALEILSLICTYNEQGFWTVLEGLNRYKTEKKEPRRFRDLIEFLKVEKDEKLKTFCLMLLNSLINTPQDSFIRILIRNELKQLGLETVVDKLSNDLQHDRIRDENLKEQIKVFEEEMMIGLIEKEQAGVSDDSENTTENLFKNFKSETDPLKIVKLLILRLGATTGTSHLVSILQNLLSYSMSSSMDPKFEPQLLTSWKNLDNTIKSMVQACQMKGDSGIIEDIAKKEKNASFEKQKQTSKISNLNLTIEKTNKEIDELKKQVENWKVKFNESTKNISILSNQLNNLQANKDNNAQPNDVKVEPVQQIIPIDTQIFTKEIDELKLLVKEKEDSVENVNKENDKLKDQLKELLMELEEHRRMSFKQSLQTTTGTVRSNSSNTSSISEVSNQNSAVIDLEPSFTTGAAGSGFVPPPPGASGSGFVPPPPTGASSGGSSPNIPQVPNMTGAGLPPPPPSGIVSMSKKNPLPELSKRAPKSAVKNFYGVAINRHKVSQTCWVKGGIAAESKEVQIDEDELEDLFSNAPKKNNKDEEKKRKELISFVEPQKGSALSILLGYIRLDYSEIKRAILEMDEEVLTAQVVDTLKDKMATADELSQIEAYNGDADLLSPVDKFKFQTEVSEVLSDLETVLTASTQVVQSSRFKRLLAVILAIANFLNANSSSKKNAYGFTLNSLSKLQDTKTSDNKSSLLQYISSYCEKSFPDLLNIKEDFSSLEDATRVSLVESDNEYRKLKQGFETMERELQNPQWESTTFKNNMSEFMESATRFLDDIDSILSKIDEKLKQIAEDFAEDEKTVCKNPNELFQTLNNFLNNFRNGYEELVKQREADEKKKLKQKIMEEKKKQSAAFFSNHTNMRTTTSPQDSIIPSSPPPPPPVSSSLESSSSSTSEIESFNPPTINTEPVSSTINTETLSTSTPIEAETSVTTPSSQETSSSDVMSEAEHLELLTKMRDRKKSIMSGSAFRERRMTRFAMESNEQQ</sequence>
<gene>
    <name evidence="5" type="ORF">NAEGRDRAFT_76205</name>
</gene>
<feature type="compositionally biased region" description="Low complexity" evidence="2">
    <location>
        <begin position="1544"/>
        <end position="1553"/>
    </location>
</feature>
<dbReference type="GO" id="GO:0003779">
    <property type="term" value="F:actin binding"/>
    <property type="evidence" value="ECO:0007669"/>
    <property type="project" value="InterPro"/>
</dbReference>
<dbReference type="PROSITE" id="PS51444">
    <property type="entry name" value="FH2"/>
    <property type="match status" value="1"/>
</dbReference>
<feature type="coiled-coil region" evidence="1">
    <location>
        <begin position="1006"/>
        <end position="1047"/>
    </location>
</feature>
<evidence type="ECO:0000259" key="4">
    <source>
        <dbReference type="PROSITE" id="PS51444"/>
    </source>
</evidence>
<feature type="compositionally biased region" description="Polar residues" evidence="2">
    <location>
        <begin position="1533"/>
        <end position="1543"/>
    </location>
</feature>
<feature type="region of interest" description="Disordered" evidence="2">
    <location>
        <begin position="1090"/>
        <end position="1145"/>
    </location>
</feature>
<dbReference type="PANTHER" id="PTHR46345:SF8">
    <property type="entry name" value="FORMIN 3, ISOFORM B"/>
    <property type="match status" value="1"/>
</dbReference>
<dbReference type="Gene3D" id="1.25.10.10">
    <property type="entry name" value="Leucine-rich Repeat Variant"/>
    <property type="match status" value="1"/>
</dbReference>
<feature type="region of interest" description="Disordered" evidence="2">
    <location>
        <begin position="466"/>
        <end position="488"/>
    </location>
</feature>
<feature type="compositionally biased region" description="Polar residues" evidence="2">
    <location>
        <begin position="1580"/>
        <end position="1623"/>
    </location>
</feature>
<evidence type="ECO:0000259" key="3">
    <source>
        <dbReference type="PROSITE" id="PS51232"/>
    </source>
</evidence>
<organism evidence="6">
    <name type="scientific">Naegleria gruberi</name>
    <name type="common">Amoeba</name>
    <dbReference type="NCBI Taxonomy" id="5762"/>
    <lineage>
        <taxon>Eukaryota</taxon>
        <taxon>Discoba</taxon>
        <taxon>Heterolobosea</taxon>
        <taxon>Tetramitia</taxon>
        <taxon>Eutetramitia</taxon>
        <taxon>Vahlkampfiidae</taxon>
        <taxon>Naegleria</taxon>
    </lineage>
</organism>
<dbReference type="SUPFAM" id="SSF101447">
    <property type="entry name" value="Formin homology 2 domain (FH2 domain)"/>
    <property type="match status" value="1"/>
</dbReference>
<dbReference type="RefSeq" id="XP_002668869.1">
    <property type="nucleotide sequence ID" value="XM_002668823.1"/>
</dbReference>
<dbReference type="InterPro" id="IPR010473">
    <property type="entry name" value="GTPase-bd"/>
</dbReference>
<dbReference type="VEuPathDB" id="AmoebaDB:NAEGRDRAFT_76205"/>
<feature type="compositionally biased region" description="Polar residues" evidence="2">
    <location>
        <begin position="505"/>
        <end position="554"/>
    </location>
</feature>
<dbReference type="InterPro" id="IPR016024">
    <property type="entry name" value="ARM-type_fold"/>
</dbReference>
<name>D2W476_NAEGR</name>
<feature type="compositionally biased region" description="Low complexity" evidence="2">
    <location>
        <begin position="109"/>
        <end position="134"/>
    </location>
</feature>